<comment type="caution">
    <text evidence="2">The sequence shown here is derived from an EMBL/GenBank/DDBJ whole genome shotgun (WGS) entry which is preliminary data.</text>
</comment>
<evidence type="ECO:0000313" key="3">
    <source>
        <dbReference type="Proteomes" id="UP000023351"/>
    </source>
</evidence>
<sequence length="41" mass="4346">MQSRLDRPAASIAEVSDPHALRAIRPPSTGITAPVRYDATG</sequence>
<accession>X8DN29</accession>
<proteinExistence type="predicted"/>
<evidence type="ECO:0000256" key="1">
    <source>
        <dbReference type="SAM" id="MobiDB-lite"/>
    </source>
</evidence>
<protein>
    <submittedName>
        <fullName evidence="2">Uncharacterized protein</fullName>
    </submittedName>
</protein>
<name>X8DN29_9MYCO</name>
<reference evidence="2 3" key="1">
    <citation type="submission" date="2013-12" db="EMBL/GenBank/DDBJ databases">
        <authorList>
            <person name="Zelazny A."/>
            <person name="Olivier K."/>
            <person name="Holland S."/>
            <person name="Lenaerts A."/>
            <person name="Ordway D."/>
            <person name="DeGroote M.A."/>
            <person name="Parker T."/>
            <person name="Sizemore C."/>
            <person name="Tallon L.J."/>
            <person name="Sadzewicz L.K."/>
            <person name="Sengamalay N."/>
            <person name="Fraser C.M."/>
            <person name="Hine E."/>
            <person name="Shefchek K.A."/>
            <person name="Das S.P."/>
            <person name="Tettelin H."/>
        </authorList>
    </citation>
    <scope>NUCLEOTIDE SEQUENCE [LARGE SCALE GENOMIC DNA]</scope>
    <source>
        <strain evidence="2 3">1513</strain>
    </source>
</reference>
<feature type="region of interest" description="Disordered" evidence="1">
    <location>
        <begin position="1"/>
        <end position="41"/>
    </location>
</feature>
<gene>
    <name evidence="2" type="ORF">I540_2158</name>
</gene>
<evidence type="ECO:0000313" key="2">
    <source>
        <dbReference type="EMBL" id="EUA69471.1"/>
    </source>
</evidence>
<dbReference type="EMBL" id="JAOJ01000002">
    <property type="protein sequence ID" value="EUA69471.1"/>
    <property type="molecule type" value="Genomic_DNA"/>
</dbReference>
<dbReference type="PATRIC" id="fig|1299321.3.peg.2084"/>
<organism evidence="2 3">
    <name type="scientific">Mycobacteroides abscessus subsp. bolletii 1513</name>
    <dbReference type="NCBI Taxonomy" id="1299321"/>
    <lineage>
        <taxon>Bacteria</taxon>
        <taxon>Bacillati</taxon>
        <taxon>Actinomycetota</taxon>
        <taxon>Actinomycetes</taxon>
        <taxon>Mycobacteriales</taxon>
        <taxon>Mycobacteriaceae</taxon>
        <taxon>Mycobacteroides</taxon>
        <taxon>Mycobacteroides abscessus</taxon>
    </lineage>
</organism>
<dbReference type="Proteomes" id="UP000023351">
    <property type="component" value="Unassembled WGS sequence"/>
</dbReference>
<dbReference type="AlphaFoldDB" id="X8DN29"/>